<evidence type="ECO:0000313" key="4">
    <source>
        <dbReference type="Proteomes" id="UP000604046"/>
    </source>
</evidence>
<keyword evidence="4" id="KW-1185">Reference proteome</keyword>
<dbReference type="InterPro" id="IPR051222">
    <property type="entry name" value="PPR/CCM1_RNA-binding"/>
</dbReference>
<comment type="caution">
    <text evidence="3">The sequence shown here is derived from an EMBL/GenBank/DDBJ whole genome shotgun (WGS) entry which is preliminary data.</text>
</comment>
<feature type="repeat" description="PPR" evidence="2">
    <location>
        <begin position="486"/>
        <end position="520"/>
    </location>
</feature>
<evidence type="ECO:0008006" key="5">
    <source>
        <dbReference type="Google" id="ProtNLM"/>
    </source>
</evidence>
<dbReference type="InterPro" id="IPR011990">
    <property type="entry name" value="TPR-like_helical_dom_sf"/>
</dbReference>
<evidence type="ECO:0000256" key="2">
    <source>
        <dbReference type="PROSITE-ProRule" id="PRU00708"/>
    </source>
</evidence>
<accession>A0A812PEF8</accession>
<dbReference type="Gene3D" id="1.25.40.10">
    <property type="entry name" value="Tetratricopeptide repeat domain"/>
    <property type="match status" value="6"/>
</dbReference>
<dbReference type="InterPro" id="IPR002885">
    <property type="entry name" value="PPR_rpt"/>
</dbReference>
<keyword evidence="1" id="KW-0677">Repeat</keyword>
<feature type="repeat" description="PPR" evidence="2">
    <location>
        <begin position="310"/>
        <end position="344"/>
    </location>
</feature>
<dbReference type="PROSITE" id="PS51375">
    <property type="entry name" value="PPR"/>
    <property type="match status" value="3"/>
</dbReference>
<organism evidence="3 4">
    <name type="scientific">Symbiodinium natans</name>
    <dbReference type="NCBI Taxonomy" id="878477"/>
    <lineage>
        <taxon>Eukaryota</taxon>
        <taxon>Sar</taxon>
        <taxon>Alveolata</taxon>
        <taxon>Dinophyceae</taxon>
        <taxon>Suessiales</taxon>
        <taxon>Symbiodiniaceae</taxon>
        <taxon>Symbiodinium</taxon>
    </lineage>
</organism>
<evidence type="ECO:0000256" key="1">
    <source>
        <dbReference type="ARBA" id="ARBA00022737"/>
    </source>
</evidence>
<dbReference type="Pfam" id="PF13812">
    <property type="entry name" value="PPR_3"/>
    <property type="match status" value="2"/>
</dbReference>
<dbReference type="AlphaFoldDB" id="A0A812PEF8"/>
<proteinExistence type="predicted"/>
<dbReference type="PANTHER" id="PTHR47942:SF63">
    <property type="entry name" value="PENTATRICOPEPTIDE REPEAT-CONTAINING PROTEIN"/>
    <property type="match status" value="1"/>
</dbReference>
<dbReference type="Pfam" id="PF01535">
    <property type="entry name" value="PPR"/>
    <property type="match status" value="1"/>
</dbReference>
<sequence>MACASHPSLAQCTRAISKCGGQRWQEAFLLLNDLLQGLVLQANVITFTAVIGACAQAAQWKKAVGILDAIHDQSLQPNLITCNSCINACDRAMKWGPVVDLLTTVAAVAQKPNVITCSSAMSACGRCQGWRQASALLQLASCEVDVVLYGSAISAFAAVEDWSCALLLLRQMPTQRVGSNVIVLNAALTACEKAGWSWALQLMNVLQEGLRPDLITCNVFMAACGYASLWQRPIAILKEIRTDAISHNCAIKACDIVAKWPHALALLAGLPKEVLADAVTYSATISACQKSSKWQSVFSILDIERGWRPVGTTCNSVLAGCANAARWREAVSFFTDIVSARLQPDVVSYNCKITAYENALEWQKPLLLLSEIFVRRLQPTTISYNSVISACDGLGEWMQAMRMIRSASGQTVESNLITYSAAMSTFATAKRWLEATFLLDTCEMLDVIACNVFLNACEKAGQWMLSLALLSELHEGEKGFLSDSMDAVSYNSTISACGQAAQWEQALFLLSNMLSQTLQPSLITYNSTFAALASADSELHTAKPKSGKASLWQQVLELLLQIRINRLHANMLTCNSAIRVCHASGQHLFTVSLLGQVRASIWFQNVDQHYGKVGAAGTGGAGNGYGTHNACKALGYTSPQAALIKRTTQPLAAKYKSEAPRTQHRYLFIVGNVASYKSFVDVLHNVMGIQDQRIKSAKERREDGLELYKRGDLISADEAFGEAIQFLERPGRGDRPRSVTGAEHEEQLLADCYSNRAQCILDMAQGKGVLPDGTAFVSQFEEEEHFEYFKRQALKQAEESAEKACLVWCDDKSLFRLGVARMLTAQFARIEAMWMMPEDNNEVMKDAGRCFLKALKARPSAASQQKLDEVKRWLAERNVTTLYPEYV</sequence>
<feature type="repeat" description="PPR" evidence="2">
    <location>
        <begin position="43"/>
        <end position="77"/>
    </location>
</feature>
<name>A0A812PEF8_9DINO</name>
<reference evidence="3" key="1">
    <citation type="submission" date="2021-02" db="EMBL/GenBank/DDBJ databases">
        <authorList>
            <person name="Dougan E. K."/>
            <person name="Rhodes N."/>
            <person name="Thang M."/>
            <person name="Chan C."/>
        </authorList>
    </citation>
    <scope>NUCLEOTIDE SEQUENCE</scope>
</reference>
<protein>
    <recommendedName>
        <fullName evidence="5">Pentatricopeptide repeat-containing protein, chloroplastic</fullName>
    </recommendedName>
</protein>
<dbReference type="Proteomes" id="UP000604046">
    <property type="component" value="Unassembled WGS sequence"/>
</dbReference>
<dbReference type="NCBIfam" id="TIGR00756">
    <property type="entry name" value="PPR"/>
    <property type="match status" value="1"/>
</dbReference>
<evidence type="ECO:0000313" key="3">
    <source>
        <dbReference type="EMBL" id="CAE7347189.1"/>
    </source>
</evidence>
<gene>
    <name evidence="3" type="ORF">SNAT2548_LOCUS18216</name>
</gene>
<dbReference type="OrthoDB" id="442572at2759"/>
<dbReference type="PANTHER" id="PTHR47942">
    <property type="entry name" value="TETRATRICOPEPTIDE REPEAT (TPR)-LIKE SUPERFAMILY PROTEIN-RELATED"/>
    <property type="match status" value="1"/>
</dbReference>
<dbReference type="EMBL" id="CAJNDS010002138">
    <property type="protein sequence ID" value="CAE7347189.1"/>
    <property type="molecule type" value="Genomic_DNA"/>
</dbReference>